<reference evidence="8" key="2">
    <citation type="journal article" date="2000" name="J. Mol. Biol.">
        <title>Archaeal homologs of eukaryotic methylation guide small nucleolar RNAs: lessons from the Pyrococcus genomes.</title>
        <authorList>
            <person name="Gaspin C."/>
            <person name="Cavaille J."/>
            <person name="Erauso G."/>
        </authorList>
    </citation>
    <scope>NUCLEOTIDE SEQUENCE</scope>
    <source>
        <strain evidence="8">Orsay</strain>
    </source>
</reference>
<dbReference type="HOGENOM" id="CLU_031953_0_1_2"/>
<dbReference type="GO" id="GO:0003862">
    <property type="term" value="F:3-isopropylmalate dehydrogenase activity"/>
    <property type="evidence" value="ECO:0007669"/>
    <property type="project" value="InterPro"/>
</dbReference>
<keyword evidence="4" id="KW-0460">Magnesium</keyword>
<dbReference type="GO" id="GO:0000287">
    <property type="term" value="F:magnesium ion binding"/>
    <property type="evidence" value="ECO:0007669"/>
    <property type="project" value="InterPro"/>
</dbReference>
<dbReference type="STRING" id="272844.PAB0289"/>
<dbReference type="GO" id="GO:0009098">
    <property type="term" value="P:L-leucine biosynthetic process"/>
    <property type="evidence" value="ECO:0007669"/>
    <property type="project" value="InterPro"/>
</dbReference>
<evidence type="ECO:0000313" key="10">
    <source>
        <dbReference type="Proteomes" id="UP000000810"/>
    </source>
</evidence>
<dbReference type="Pfam" id="PF00180">
    <property type="entry name" value="Iso_dh"/>
    <property type="match status" value="1"/>
</dbReference>
<sequence>MYRVAVIKGDGIGPEVVDSAIRVVNSVTDRIRFYEFEGGFEVFKRIGSPISEDDLKEIRKMDAILFGATTTPFNVPGYRSLIVTLRKELDLYANLRIIPDLSNGKEIVIVRENTEGLYARDGIGFSDRAIDFRIITLEGARRIAKFAINLAKERNSFITFVHKANVLKGDRFFREIVLEIAEREGVEVREAIIDSFMIKLVKNPWDHGVILTENMFGDIISDLATIHAGSIGIVPSGNYGDEIALFEPIHGSAPDIAGKGIANPIGAILSAAMMLDYLGLNGKVVWEATRRYVRYGNLTPDMGGTATTSEVTKGIISEIYSFDPFDIDEIWVEEIRLGRIPLTLWR</sequence>
<dbReference type="PATRIC" id="fig|272844.11.peg.464"/>
<dbReference type="PANTHER" id="PTHR11835:SF34">
    <property type="entry name" value="ISOCITRATE DEHYDROGENASE [NAD] SUBUNIT ALPHA, MITOCHONDRIAL"/>
    <property type="match status" value="1"/>
</dbReference>
<evidence type="ECO:0000256" key="5">
    <source>
        <dbReference type="ARBA" id="ARBA00023002"/>
    </source>
</evidence>
<name>Q9V1I8_PYRAB</name>
<dbReference type="GO" id="GO:0004449">
    <property type="term" value="F:isocitrate dehydrogenase (NAD+) activity"/>
    <property type="evidence" value="ECO:0007669"/>
    <property type="project" value="TreeGrafter"/>
</dbReference>
<reference evidence="8 10" key="4">
    <citation type="journal article" date="2003" name="Mol. Microbiol.">
        <title>An integrated analysis of the genome of the hyperthermophilic archaeon Pyrococcus abyssi.</title>
        <authorList>
            <person name="Cohen G."/>
            <person name="Barbe V."/>
            <person name="Flament D."/>
            <person name="Galperin M."/>
            <person name="Heilig R."/>
            <person name="Ripp R."/>
            <person name="Lecompte O."/>
            <person name="Prieur D."/>
            <person name="Poch O."/>
            <person name="Quellerou J."/>
            <person name="Thierry J.C."/>
            <person name="Van der Oost J."/>
            <person name="Weissenbach J."/>
            <person name="Zivanovic Y."/>
            <person name="Forterre P."/>
        </authorList>
    </citation>
    <scope>NUCLEOTIDE SEQUENCE [LARGE SCALE GENOMIC DNA]</scope>
    <source>
        <strain evidence="10">GE5 / Orsay</strain>
        <strain evidence="8">Orsay</strain>
    </source>
</reference>
<accession>Q9V1I8</accession>
<reference evidence="8" key="3">
    <citation type="journal article" date="2001" name="Genome Res.">
        <title>Genome evolution at the genus level: comparison of three complete genomes of hyperthermophilic archaea.</title>
        <authorList>
            <person name="Lecompte O."/>
            <person name="Ripp R."/>
            <person name="Puzos-Barbe V."/>
            <person name="Duprat S."/>
            <person name="Heilig R."/>
            <person name="Dietrich J."/>
            <person name="Thierry J.C."/>
            <person name="Poch O."/>
        </authorList>
    </citation>
    <scope>NUCLEOTIDE SEQUENCE</scope>
    <source>
        <strain evidence="8">Orsay</strain>
    </source>
</reference>
<dbReference type="PROSITE" id="PS00470">
    <property type="entry name" value="IDH_IMDH"/>
    <property type="match status" value="1"/>
</dbReference>
<evidence type="ECO:0000313" key="11">
    <source>
        <dbReference type="Proteomes" id="UP000009139"/>
    </source>
</evidence>
<protein>
    <submittedName>
        <fullName evidence="8 9">3-isopropylmalate dehydrogenase</fullName>
    </submittedName>
</protein>
<evidence type="ECO:0000313" key="9">
    <source>
        <dbReference type="EMBL" id="CCE69820.1"/>
    </source>
</evidence>
<dbReference type="NCBIfam" id="NF040855">
    <property type="entry name" value="iso_homocit_dh"/>
    <property type="match status" value="1"/>
</dbReference>
<reference evidence="8" key="1">
    <citation type="submission" date="1999-07" db="EMBL/GenBank/DDBJ databases">
        <authorList>
            <person name="Genoscope"/>
        </authorList>
    </citation>
    <scope>NUCLEOTIDE SEQUENCE</scope>
    <source>
        <strain evidence="8">Orsay</strain>
    </source>
</reference>
<evidence type="ECO:0000256" key="4">
    <source>
        <dbReference type="ARBA" id="ARBA00022842"/>
    </source>
</evidence>
<feature type="domain" description="Isopropylmalate dehydrogenase-like" evidence="7">
    <location>
        <begin position="3"/>
        <end position="315"/>
    </location>
</feature>
<proteinExistence type="inferred from homology"/>
<evidence type="ECO:0000313" key="8">
    <source>
        <dbReference type="EMBL" id="CAB49361.1"/>
    </source>
</evidence>
<dbReference type="PIR" id="B75160">
    <property type="entry name" value="B75160"/>
</dbReference>
<dbReference type="InterPro" id="IPR011828">
    <property type="entry name" value="LEU3_arc"/>
</dbReference>
<dbReference type="OrthoDB" id="6813at2157"/>
<gene>
    <name evidence="8" type="primary">leuB-2</name>
    <name evidence="8" type="ORF">PAB0289</name>
</gene>
<dbReference type="NCBIfam" id="TIGR02088">
    <property type="entry name" value="LEU3_arch"/>
    <property type="match status" value="1"/>
</dbReference>
<dbReference type="GO" id="GO:0006102">
    <property type="term" value="P:isocitrate metabolic process"/>
    <property type="evidence" value="ECO:0007669"/>
    <property type="project" value="TreeGrafter"/>
</dbReference>
<dbReference type="SMART" id="SM01329">
    <property type="entry name" value="Iso_dh"/>
    <property type="match status" value="1"/>
</dbReference>
<dbReference type="PANTHER" id="PTHR11835">
    <property type="entry name" value="DECARBOXYLATING DEHYDROGENASES-ISOCITRATE, ISOPROPYLMALATE, TARTRATE"/>
    <property type="match status" value="1"/>
</dbReference>
<dbReference type="SUPFAM" id="SSF53659">
    <property type="entry name" value="Isocitrate/Isopropylmalate dehydrogenase-like"/>
    <property type="match status" value="1"/>
</dbReference>
<dbReference type="Gene3D" id="3.40.718.10">
    <property type="entry name" value="Isopropylmalate Dehydrogenase"/>
    <property type="match status" value="1"/>
</dbReference>
<evidence type="ECO:0000256" key="3">
    <source>
        <dbReference type="ARBA" id="ARBA00022723"/>
    </source>
</evidence>
<dbReference type="InterPro" id="IPR019818">
    <property type="entry name" value="IsoCit/isopropylmalate_DH_CS"/>
</dbReference>
<dbReference type="GO" id="GO:0006099">
    <property type="term" value="P:tricarboxylic acid cycle"/>
    <property type="evidence" value="ECO:0007669"/>
    <property type="project" value="TreeGrafter"/>
</dbReference>
<dbReference type="RefSeq" id="WP_010867562.1">
    <property type="nucleotide sequence ID" value="NC_000868.1"/>
</dbReference>
<keyword evidence="10" id="KW-1185">Reference proteome</keyword>
<dbReference type="eggNOG" id="arCOG01163">
    <property type="taxonomic scope" value="Archaea"/>
</dbReference>
<keyword evidence="6" id="KW-0520">NAD</keyword>
<dbReference type="GO" id="GO:0051287">
    <property type="term" value="F:NAD binding"/>
    <property type="evidence" value="ECO:0007669"/>
    <property type="project" value="InterPro"/>
</dbReference>
<evidence type="ECO:0000256" key="2">
    <source>
        <dbReference type="ARBA" id="ARBA00007769"/>
    </source>
</evidence>
<dbReference type="InterPro" id="IPR024084">
    <property type="entry name" value="IsoPropMal-DH-like_dom"/>
</dbReference>
<comment type="cofactor">
    <cofactor evidence="1">
        <name>Mg(2+)</name>
        <dbReference type="ChEBI" id="CHEBI:18420"/>
    </cofactor>
</comment>
<dbReference type="AlphaFoldDB" id="Q9V1I8"/>
<reference evidence="9 11" key="5">
    <citation type="journal article" date="2012" name="Curr. Microbiol.">
        <title>Re-annotation of two hyperthermophilic archaea Pyrococcus abyssi GE5 and Pyrococcus furiosus DSM 3638.</title>
        <authorList>
            <person name="Gao J."/>
            <person name="Wang J."/>
        </authorList>
    </citation>
    <scope>GENOME REANNOTATION</scope>
    <source>
        <strain evidence="9">GE5</strain>
        <strain evidence="11">GE5 / Orsay</strain>
    </source>
</reference>
<dbReference type="Proteomes" id="UP000009139">
    <property type="component" value="Chromosome"/>
</dbReference>
<keyword evidence="5" id="KW-0560">Oxidoreductase</keyword>
<keyword evidence="3" id="KW-0479">Metal-binding</keyword>
<dbReference type="Proteomes" id="UP000000810">
    <property type="component" value="Chromosome"/>
</dbReference>
<comment type="similarity">
    <text evidence="2">Belongs to the isocitrate and isopropylmalate dehydrogenases family.</text>
</comment>
<dbReference type="InterPro" id="IPR053697">
    <property type="entry name" value="ICDH/HICDH"/>
</dbReference>
<evidence type="ECO:0000256" key="1">
    <source>
        <dbReference type="ARBA" id="ARBA00001946"/>
    </source>
</evidence>
<evidence type="ECO:0000256" key="6">
    <source>
        <dbReference type="ARBA" id="ARBA00023027"/>
    </source>
</evidence>
<dbReference type="EMBL" id="HE613800">
    <property type="protein sequence ID" value="CCE69820.1"/>
    <property type="molecule type" value="Genomic_DNA"/>
</dbReference>
<dbReference type="EMBL" id="AJ248284">
    <property type="protein sequence ID" value="CAB49361.1"/>
    <property type="molecule type" value="Genomic_DNA"/>
</dbReference>
<organism evidence="8 10">
    <name type="scientific">Pyrococcus abyssi (strain GE5 / Orsay)</name>
    <dbReference type="NCBI Taxonomy" id="272844"/>
    <lineage>
        <taxon>Archaea</taxon>
        <taxon>Methanobacteriati</taxon>
        <taxon>Methanobacteriota</taxon>
        <taxon>Thermococci</taxon>
        <taxon>Thermococcales</taxon>
        <taxon>Thermococcaceae</taxon>
        <taxon>Pyrococcus</taxon>
    </lineage>
</organism>
<evidence type="ECO:0000259" key="7">
    <source>
        <dbReference type="SMART" id="SM01329"/>
    </source>
</evidence>
<dbReference type="KEGG" id="pab:PAB0289"/>